<name>A0ABS4KZA2_STRAV</name>
<accession>A0ABS4KZA2</accession>
<evidence type="ECO:0000313" key="1">
    <source>
        <dbReference type="EMBL" id="MBP2035359.1"/>
    </source>
</evidence>
<evidence type="ECO:0000313" key="2">
    <source>
        <dbReference type="Proteomes" id="UP001519310"/>
    </source>
</evidence>
<dbReference type="EMBL" id="JAGGLQ010000002">
    <property type="protein sequence ID" value="MBP2035359.1"/>
    <property type="molecule type" value="Genomic_DNA"/>
</dbReference>
<reference evidence="1 2" key="1">
    <citation type="submission" date="2021-03" db="EMBL/GenBank/DDBJ databases">
        <title>Genomic Encyclopedia of Type Strains, Phase IV (KMG-IV): sequencing the most valuable type-strain genomes for metagenomic binning, comparative biology and taxonomic classification.</title>
        <authorList>
            <person name="Goeker M."/>
        </authorList>
    </citation>
    <scope>NUCLEOTIDE SEQUENCE [LARGE SCALE GENOMIC DNA]</scope>
    <source>
        <strain evidence="1 2">DSM 40526</strain>
    </source>
</reference>
<keyword evidence="2" id="KW-1185">Reference proteome</keyword>
<sequence length="78" mass="8987">MGTDHVFRLNGVRVEAFSGLAEGLFDHLRDGRVEQYRHEAHALRDSWDYSDPWDAKWLGPVSLHPDGTVMALRRLRLS</sequence>
<proteinExistence type="predicted"/>
<protein>
    <submittedName>
        <fullName evidence="1">Uncharacterized protein</fullName>
    </submittedName>
</protein>
<comment type="caution">
    <text evidence="1">The sequence shown here is derived from an EMBL/GenBank/DDBJ whole genome shotgun (WGS) entry which is preliminary data.</text>
</comment>
<organism evidence="1 2">
    <name type="scientific">Streptomyces avidinii</name>
    <dbReference type="NCBI Taxonomy" id="1895"/>
    <lineage>
        <taxon>Bacteria</taxon>
        <taxon>Bacillati</taxon>
        <taxon>Actinomycetota</taxon>
        <taxon>Actinomycetes</taxon>
        <taxon>Kitasatosporales</taxon>
        <taxon>Streptomycetaceae</taxon>
        <taxon>Streptomyces</taxon>
    </lineage>
</organism>
<dbReference type="RefSeq" id="WP_189968755.1">
    <property type="nucleotide sequence ID" value="NZ_BMVL01000005.1"/>
</dbReference>
<gene>
    <name evidence="1" type="ORF">J2Z77_001146</name>
</gene>
<dbReference type="Proteomes" id="UP001519310">
    <property type="component" value="Unassembled WGS sequence"/>
</dbReference>